<dbReference type="Pfam" id="PF07035">
    <property type="entry name" value="RMC1_C"/>
    <property type="match status" value="1"/>
</dbReference>
<dbReference type="InterPro" id="IPR040371">
    <property type="entry name" value="RMC1"/>
</dbReference>
<dbReference type="PANTHER" id="PTHR12897:SF4">
    <property type="entry name" value="REGULATOR OF MON1-CCZ1 COMPLEX"/>
    <property type="match status" value="1"/>
</dbReference>
<dbReference type="GO" id="GO:0031902">
    <property type="term" value="C:late endosome membrane"/>
    <property type="evidence" value="ECO:0007669"/>
    <property type="project" value="TreeGrafter"/>
</dbReference>
<protein>
    <recommendedName>
        <fullName evidence="6">Mic1 domain-containing protein</fullName>
    </recommendedName>
</protein>
<feature type="region of interest" description="Disordered" evidence="1">
    <location>
        <begin position="444"/>
        <end position="499"/>
    </location>
</feature>
<dbReference type="InterPro" id="IPR049040">
    <property type="entry name" value="RMC1_N"/>
</dbReference>
<evidence type="ECO:0000313" key="5">
    <source>
        <dbReference type="Proteomes" id="UP001146120"/>
    </source>
</evidence>
<dbReference type="GO" id="GO:0035658">
    <property type="term" value="C:Mon1-Ccz1 complex"/>
    <property type="evidence" value="ECO:0007669"/>
    <property type="project" value="InterPro"/>
</dbReference>
<dbReference type="GO" id="GO:0010506">
    <property type="term" value="P:regulation of autophagy"/>
    <property type="evidence" value="ECO:0007669"/>
    <property type="project" value="InterPro"/>
</dbReference>
<feature type="region of interest" description="Disordered" evidence="1">
    <location>
        <begin position="91"/>
        <end position="134"/>
    </location>
</feature>
<feature type="region of interest" description="Disordered" evidence="1">
    <location>
        <begin position="401"/>
        <end position="420"/>
    </location>
</feature>
<sequence length="919" mass="101254">RRDVADTATVTATVTAMSDGHLYLSAHGGIDYAGDSRTSWYDAAHQSIHVLSPRSRKLRQIQLNTRLQPTTTATDADTAIATTTATTAATATAVKTMPSSHDADSSSSSRSSSESESGSSGDDDEEEDDEDDASSEALVQVLYDFDQHVPIRAARASAAASSVTLEQPIALVRLSLDKQFVALQKSDVEVQVINVHTRMAFWIVCKPKAGNRLLTDGVVWNVHSHAPGSSQDLFLVTKMGIEQYRVSAKRRQCTLHRVIGVYIHNFWYSATHGVLMVSTGSRANELVPYLLCGANVEKLPRLVFSTAISKNDLYLAPLYGHLYAVYGDVRSAKLLLYLITHTKVSCVRSLHLLLPPGTAIEYSVVDNLLVCHSLDFNVSLFFDVRCDGNVGDPFSSPLPISLSPPARRQPHRVKRKHVDRGHVREHAVAAADVDLIAAFEQLDRSSSLPRPSSQHAIRRADSTNYEMADADEPVPTPAPTDEDATKLTRGPSVGKMDHHQFESTSGEYLTSWRFLPPNLVQRAMSMKNQRDLIEHVELRKLQLNLREIAKSAARHKELIPFLLRRGDEALAKALVLQTIRELLLEQVSVTAAVALFAAAQTASQHDSLLDASSEESSNDTSSDDESLLRVRSSSMRQAFTPRVMPASLRRRFFSDSTVKTPLSMNSRPSRNANGMVLVFQADFYRAVWKHLLQASSVRPTCLGDSVTSSLMIVIATDGLLSVYIGEYMKELRRSFVPIDTVTYLALAEALVAAKKTDDLCQFLHYHILADSIELGRFLFSCGSECPHLRQIAMDMYMRLGAIDVLVLALLEQGEVDQAISVSWKHLDVPGFNSTAIPAAKFFDALMVSVSRRAHSSVDITRRLGSLLLFIRCWDPASLAVKQSTGVSPLAASAQHPFPTLQIPEDMHRKLRAAFGFSDR</sequence>
<accession>A0AAV2YZ70</accession>
<reference evidence="4" key="1">
    <citation type="submission" date="2022-11" db="EMBL/GenBank/DDBJ databases">
        <authorList>
            <person name="Morgan W.R."/>
            <person name="Tartar A."/>
        </authorList>
    </citation>
    <scope>NUCLEOTIDE SEQUENCE</scope>
    <source>
        <strain evidence="4">ARSEF 373</strain>
    </source>
</reference>
<evidence type="ECO:0000259" key="3">
    <source>
        <dbReference type="Pfam" id="PF21029"/>
    </source>
</evidence>
<comment type="caution">
    <text evidence="4">The sequence shown here is derived from an EMBL/GenBank/DDBJ whole genome shotgun (WGS) entry which is preliminary data.</text>
</comment>
<evidence type="ECO:0000313" key="4">
    <source>
        <dbReference type="EMBL" id="DAZ99450.1"/>
    </source>
</evidence>
<feature type="compositionally biased region" description="Basic residues" evidence="1">
    <location>
        <begin position="408"/>
        <end position="419"/>
    </location>
</feature>
<dbReference type="GO" id="GO:0005765">
    <property type="term" value="C:lysosomal membrane"/>
    <property type="evidence" value="ECO:0007669"/>
    <property type="project" value="TreeGrafter"/>
</dbReference>
<feature type="compositionally biased region" description="Acidic residues" evidence="1">
    <location>
        <begin position="121"/>
        <end position="134"/>
    </location>
</feature>
<evidence type="ECO:0008006" key="6">
    <source>
        <dbReference type="Google" id="ProtNLM"/>
    </source>
</evidence>
<feature type="compositionally biased region" description="Low complexity" evidence="1">
    <location>
        <begin position="444"/>
        <end position="454"/>
    </location>
</feature>
<name>A0AAV2YZ70_9STRA</name>
<feature type="domain" description="Regulator of MON1-CCZ1 complex N-terminal" evidence="3">
    <location>
        <begin position="161"/>
        <end position="252"/>
    </location>
</feature>
<organism evidence="4 5">
    <name type="scientific">Lagenidium giganteum</name>
    <dbReference type="NCBI Taxonomy" id="4803"/>
    <lineage>
        <taxon>Eukaryota</taxon>
        <taxon>Sar</taxon>
        <taxon>Stramenopiles</taxon>
        <taxon>Oomycota</taxon>
        <taxon>Peronosporomycetes</taxon>
        <taxon>Pythiales</taxon>
        <taxon>Pythiaceae</taxon>
    </lineage>
</organism>
<feature type="domain" description="Mic1" evidence="2">
    <location>
        <begin position="724"/>
        <end position="846"/>
    </location>
</feature>
<dbReference type="AlphaFoldDB" id="A0AAV2YZ70"/>
<feature type="non-terminal residue" evidence="4">
    <location>
        <position position="1"/>
    </location>
</feature>
<reference evidence="4" key="2">
    <citation type="journal article" date="2023" name="Microbiol Resour">
        <title>Decontamination and Annotation of the Draft Genome Sequence of the Oomycete Lagenidium giganteum ARSEF 373.</title>
        <authorList>
            <person name="Morgan W.R."/>
            <person name="Tartar A."/>
        </authorList>
    </citation>
    <scope>NUCLEOTIDE SEQUENCE</scope>
    <source>
        <strain evidence="4">ARSEF 373</strain>
    </source>
</reference>
<feature type="compositionally biased region" description="Low complexity" evidence="1">
    <location>
        <begin position="105"/>
        <end position="120"/>
    </location>
</feature>
<dbReference type="Proteomes" id="UP001146120">
    <property type="component" value="Unassembled WGS sequence"/>
</dbReference>
<dbReference type="Pfam" id="PF21029">
    <property type="entry name" value="RMC1_N"/>
    <property type="match status" value="1"/>
</dbReference>
<feature type="region of interest" description="Disordered" evidence="1">
    <location>
        <begin position="607"/>
        <end position="629"/>
    </location>
</feature>
<dbReference type="InterPro" id="IPR009755">
    <property type="entry name" value="RMC1_C"/>
</dbReference>
<proteinExistence type="predicted"/>
<evidence type="ECO:0000259" key="2">
    <source>
        <dbReference type="Pfam" id="PF07035"/>
    </source>
</evidence>
<evidence type="ECO:0000256" key="1">
    <source>
        <dbReference type="SAM" id="MobiDB-lite"/>
    </source>
</evidence>
<gene>
    <name evidence="4" type="ORF">N0F65_004083</name>
</gene>
<dbReference type="PANTHER" id="PTHR12897">
    <property type="entry name" value="COLON CANCER-ASSOCIATED PROTEIN MIC1"/>
    <property type="match status" value="1"/>
</dbReference>
<dbReference type="EMBL" id="DAKRPA010000083">
    <property type="protein sequence ID" value="DAZ99450.1"/>
    <property type="molecule type" value="Genomic_DNA"/>
</dbReference>
<feature type="compositionally biased region" description="Acidic residues" evidence="1">
    <location>
        <begin position="612"/>
        <end position="625"/>
    </location>
</feature>
<keyword evidence="5" id="KW-1185">Reference proteome</keyword>